<protein>
    <recommendedName>
        <fullName evidence="6">Tyrosine-protein kinase ephrin type A/B receptor-like domain-containing protein</fullName>
    </recommendedName>
</protein>
<feature type="compositionally biased region" description="Basic and acidic residues" evidence="1">
    <location>
        <begin position="1095"/>
        <end position="1110"/>
    </location>
</feature>
<evidence type="ECO:0008006" key="6">
    <source>
        <dbReference type="Google" id="ProtNLM"/>
    </source>
</evidence>
<gene>
    <name evidence="4" type="ORF">Vbra_20484</name>
</gene>
<dbReference type="AlphaFoldDB" id="A0A0G4EMN1"/>
<feature type="region of interest" description="Disordered" evidence="1">
    <location>
        <begin position="408"/>
        <end position="450"/>
    </location>
</feature>
<dbReference type="EMBL" id="CDMY01000262">
    <property type="protein sequence ID" value="CEL98068.1"/>
    <property type="molecule type" value="Genomic_DNA"/>
</dbReference>
<dbReference type="InterPro" id="IPR003386">
    <property type="entry name" value="LACT/PDAT_acylTrfase"/>
</dbReference>
<dbReference type="CDD" id="cd00185">
    <property type="entry name" value="TNFRSF"/>
    <property type="match status" value="2"/>
</dbReference>
<keyword evidence="2" id="KW-0812">Transmembrane</keyword>
<dbReference type="PANTHER" id="PTHR11440">
    <property type="entry name" value="LECITHIN-CHOLESTEROL ACYLTRANSFERASE-RELATED"/>
    <property type="match status" value="1"/>
</dbReference>
<feature type="region of interest" description="Disordered" evidence="1">
    <location>
        <begin position="1033"/>
        <end position="1156"/>
    </location>
</feature>
<keyword evidence="3" id="KW-0732">Signal</keyword>
<keyword evidence="2" id="KW-1133">Transmembrane helix</keyword>
<feature type="transmembrane region" description="Helical" evidence="2">
    <location>
        <begin position="916"/>
        <end position="940"/>
    </location>
</feature>
<dbReference type="VEuPathDB" id="CryptoDB:Vbra_20484"/>
<evidence type="ECO:0000313" key="5">
    <source>
        <dbReference type="Proteomes" id="UP000041254"/>
    </source>
</evidence>
<feature type="compositionally biased region" description="Polar residues" evidence="1">
    <location>
        <begin position="429"/>
        <end position="450"/>
    </location>
</feature>
<keyword evidence="5" id="KW-1185">Reference proteome</keyword>
<dbReference type="OrthoDB" id="190846at2759"/>
<evidence type="ECO:0000256" key="1">
    <source>
        <dbReference type="SAM" id="MobiDB-lite"/>
    </source>
</evidence>
<feature type="signal peptide" evidence="3">
    <location>
        <begin position="1"/>
        <end position="26"/>
    </location>
</feature>
<dbReference type="GO" id="GO:0006629">
    <property type="term" value="P:lipid metabolic process"/>
    <property type="evidence" value="ECO:0007669"/>
    <property type="project" value="InterPro"/>
</dbReference>
<name>A0A0G4EMN1_VITBC</name>
<dbReference type="SUPFAM" id="SSF57184">
    <property type="entry name" value="Growth factor receptor domain"/>
    <property type="match status" value="1"/>
</dbReference>
<dbReference type="InterPro" id="IPR009030">
    <property type="entry name" value="Growth_fac_rcpt_cys_sf"/>
</dbReference>
<dbReference type="GO" id="GO:0008374">
    <property type="term" value="F:O-acyltransferase activity"/>
    <property type="evidence" value="ECO:0007669"/>
    <property type="project" value="InterPro"/>
</dbReference>
<dbReference type="Gene3D" id="3.40.50.1820">
    <property type="entry name" value="alpha/beta hydrolase"/>
    <property type="match status" value="1"/>
</dbReference>
<sequence length="1156" mass="126468">MRMAAEDILTLVLLATYAAVPWLASAADESLVMRRLSSSDVTNWWLLESPAEDKTDMAARLKDPMLKQLNLSPSQDSPRPKRPVILIPGLCGSVLSVRNRKTDQVTQVWARMTSADQLLLAHAVGRFNSQTNRSEPLNPSEEVFSPVDDFGLYSIQRLFPEIRLGQSAEYLSTLIESLEASGYVRGETLFGFPFDWRQSVRNPRILKRLRTLIKTVGRGGRVDIVTHSMGGLLLKAFTITHKKEANEHIENWIAVNTPWLGGSTQTIYAALRGYTFGNPFITPSTIRAMLWGSPSIFELLPDFDHPWEHKPSLTVKNATTQIRLDTFDALYDFFWAHMRDCTVITPSTGVPERVGFDRQLWDYVMETKRFLRQHSYTPPAVAGDTAPGAQVSVDIEEETDAENFAAQISGHMRGSSETAGRTEAKPPEASTSPTRVHNESSRPPLSSNTSHLYTFNDHSMSAVRREGFAFFHLYSNSRDTPHSHTLDVGSNPLKTVADLNISPQEEVITARGDETVPLESLRAHGIGPEHVVREVELDEGGHQDVLHRPLLTAIVKEALGITCDWKGLWYSDTEGLFALDHLKNSRVEVHTVHSRLLLRGDISPDGQRVVGTVTWRGATKRRLTGASDDASSEAIVAAAASVGQEVSRPEMVGEGTFSWQMEGGCQAFTGSWTPHVGDRQEFTALRVTGKQCSHSQTRICTVENGLGLTECIHGFWVPGCRVRSCLPGYTVSDSQWASQQPPEGSHGGSSPVVNWSSLPFLDFAANAQPPPPPAGNDESTSGSADFPLPAKKEVACVPCTAGTYKHHYGIQGCMPCGFIPPHAIYTETAVQAAPCPTACDAGYYRTRSGHCRACPAGTYKDTVSDSPCKRCANANGPLWIPSHATAITTPQCPVDCLTGYELVQDGGVDRCVMNPLWFFLWVAGCLAALLSVTSLVRWMFVKCRAARSRALAARRVSGSSQQTRTGLASAKQDLEKDFTRGYAIPQRSNFRNRVESCLSTCLKRSARCCFPGGKYRHGKSSRRSAQHFIEEGRSSLLVRKPSKDMHAAPDGSYGVFLPMSHQHTKGPIPSGDGPSDASAPAPHSTPTTAAPEAPKPARDSNGDGRDEPKTPRQKSLQVRGSGYVGVATASSAHLHGYGEKDRARSSRSRIFSGRIS</sequence>
<organism evidence="4 5">
    <name type="scientific">Vitrella brassicaformis (strain CCMP3155)</name>
    <dbReference type="NCBI Taxonomy" id="1169540"/>
    <lineage>
        <taxon>Eukaryota</taxon>
        <taxon>Sar</taxon>
        <taxon>Alveolata</taxon>
        <taxon>Colpodellida</taxon>
        <taxon>Vitrellaceae</taxon>
        <taxon>Vitrella</taxon>
    </lineage>
</organism>
<dbReference type="Pfam" id="PF02450">
    <property type="entry name" value="LCAT"/>
    <property type="match status" value="1"/>
</dbReference>
<evidence type="ECO:0000256" key="3">
    <source>
        <dbReference type="SAM" id="SignalP"/>
    </source>
</evidence>
<dbReference type="STRING" id="1169540.A0A0G4EMN1"/>
<feature type="compositionally biased region" description="Low complexity" evidence="1">
    <location>
        <begin position="1074"/>
        <end position="1092"/>
    </location>
</feature>
<dbReference type="InterPro" id="IPR029058">
    <property type="entry name" value="AB_hydrolase_fold"/>
</dbReference>
<dbReference type="Proteomes" id="UP000041254">
    <property type="component" value="Unassembled WGS sequence"/>
</dbReference>
<dbReference type="SMART" id="SM01411">
    <property type="entry name" value="Ephrin_rec_like"/>
    <property type="match status" value="2"/>
</dbReference>
<dbReference type="SUPFAM" id="SSF53474">
    <property type="entry name" value="alpha/beta-Hydrolases"/>
    <property type="match status" value="1"/>
</dbReference>
<keyword evidence="2" id="KW-0472">Membrane</keyword>
<proteinExistence type="predicted"/>
<feature type="chain" id="PRO_5005187338" description="Tyrosine-protein kinase ephrin type A/B receptor-like domain-containing protein" evidence="3">
    <location>
        <begin position="27"/>
        <end position="1156"/>
    </location>
</feature>
<dbReference type="PhylomeDB" id="A0A0G4EMN1"/>
<reference evidence="4 5" key="1">
    <citation type="submission" date="2014-11" db="EMBL/GenBank/DDBJ databases">
        <authorList>
            <person name="Zhu J."/>
            <person name="Qi W."/>
            <person name="Song R."/>
        </authorList>
    </citation>
    <scope>NUCLEOTIDE SEQUENCE [LARGE SCALE GENOMIC DNA]</scope>
</reference>
<evidence type="ECO:0000313" key="4">
    <source>
        <dbReference type="EMBL" id="CEL98068.1"/>
    </source>
</evidence>
<dbReference type="Gene3D" id="2.10.50.10">
    <property type="entry name" value="Tumor Necrosis Factor Receptor, subunit A, domain 2"/>
    <property type="match status" value="2"/>
</dbReference>
<accession>A0A0G4EMN1</accession>
<evidence type="ECO:0000256" key="2">
    <source>
        <dbReference type="SAM" id="Phobius"/>
    </source>
</evidence>
<dbReference type="InParanoid" id="A0A0G4EMN1"/>